<evidence type="ECO:0000256" key="1">
    <source>
        <dbReference type="SAM" id="MobiDB-lite"/>
    </source>
</evidence>
<evidence type="ECO:0000256" key="2">
    <source>
        <dbReference type="SAM" id="SignalP"/>
    </source>
</evidence>
<dbReference type="EMBL" id="CP042425">
    <property type="protein sequence ID" value="QEL16790.1"/>
    <property type="molecule type" value="Genomic_DNA"/>
</dbReference>
<evidence type="ECO:0000313" key="4">
    <source>
        <dbReference type="Proteomes" id="UP000324974"/>
    </source>
</evidence>
<dbReference type="KEGG" id="lrs:PX52LOC_03763"/>
<dbReference type="Proteomes" id="UP000324974">
    <property type="component" value="Chromosome"/>
</dbReference>
<protein>
    <recommendedName>
        <fullName evidence="5">PEP-CTERM protein-sorting domain-containing protein</fullName>
    </recommendedName>
</protein>
<reference evidence="4" key="1">
    <citation type="submission" date="2019-08" db="EMBL/GenBank/DDBJ databases">
        <title>Limnoglobus roseus gen. nov., sp. nov., a novel freshwater planctomycete with a giant genome from the family Gemmataceae.</title>
        <authorList>
            <person name="Kulichevskaya I.S."/>
            <person name="Naumoff D.G."/>
            <person name="Miroshnikov K."/>
            <person name="Ivanova A."/>
            <person name="Philippov D.A."/>
            <person name="Hakobyan A."/>
            <person name="Rijpstra I.C."/>
            <person name="Sinninghe Damste J.S."/>
            <person name="Liesack W."/>
            <person name="Dedysh S.N."/>
        </authorList>
    </citation>
    <scope>NUCLEOTIDE SEQUENCE [LARGE SCALE GENOMIC DNA]</scope>
    <source>
        <strain evidence="4">PX52</strain>
    </source>
</reference>
<organism evidence="3 4">
    <name type="scientific">Limnoglobus roseus</name>
    <dbReference type="NCBI Taxonomy" id="2598579"/>
    <lineage>
        <taxon>Bacteria</taxon>
        <taxon>Pseudomonadati</taxon>
        <taxon>Planctomycetota</taxon>
        <taxon>Planctomycetia</taxon>
        <taxon>Gemmatales</taxon>
        <taxon>Gemmataceae</taxon>
        <taxon>Limnoglobus</taxon>
    </lineage>
</organism>
<proteinExistence type="predicted"/>
<feature type="chain" id="PRO_5022668453" description="PEP-CTERM protein-sorting domain-containing protein" evidence="2">
    <location>
        <begin position="22"/>
        <end position="238"/>
    </location>
</feature>
<dbReference type="AlphaFoldDB" id="A0A5C1ADL0"/>
<keyword evidence="2" id="KW-0732">Signal</keyword>
<dbReference type="NCBIfam" id="TIGR02595">
    <property type="entry name" value="PEP_CTERM"/>
    <property type="match status" value="1"/>
</dbReference>
<gene>
    <name evidence="3" type="ORF">PX52LOC_03763</name>
</gene>
<feature type="region of interest" description="Disordered" evidence="1">
    <location>
        <begin position="219"/>
        <end position="238"/>
    </location>
</feature>
<accession>A0A5C1ADL0</accession>
<sequence length="238" mass="25128">MRWCILVLAFLTPPLMPSAEAAFQVSIQDTTANADSVGNFFDVVLTHNDSPPTDSYSLFLFSVRVSVSADSGVAFVTVTDSSPGYIFTGSSLGIIPVNESTATLTAISWSDVAIPDVTVSSPSTFTLGRVFYDVSNNATPGVFSLTIDPQVTNFFDDNTSGSVTFTTSNGNLTINGASQAVVTPEPASFLILLTGTCGLAVLRRRFTADCPRLQTARLADKDNSVSGTQSTGIATKRR</sequence>
<keyword evidence="4" id="KW-1185">Reference proteome</keyword>
<dbReference type="InterPro" id="IPR013424">
    <property type="entry name" value="Ice-binding_C"/>
</dbReference>
<evidence type="ECO:0000313" key="3">
    <source>
        <dbReference type="EMBL" id="QEL16790.1"/>
    </source>
</evidence>
<feature type="compositionally biased region" description="Polar residues" evidence="1">
    <location>
        <begin position="224"/>
        <end position="238"/>
    </location>
</feature>
<name>A0A5C1ADL0_9BACT</name>
<evidence type="ECO:0008006" key="5">
    <source>
        <dbReference type="Google" id="ProtNLM"/>
    </source>
</evidence>
<feature type="signal peptide" evidence="2">
    <location>
        <begin position="1"/>
        <end position="21"/>
    </location>
</feature>